<feature type="signal peptide" evidence="1">
    <location>
        <begin position="1"/>
        <end position="19"/>
    </location>
</feature>
<evidence type="ECO:0000313" key="3">
    <source>
        <dbReference type="EMBL" id="MBO9201601.1"/>
    </source>
</evidence>
<evidence type="ECO:0000313" key="4">
    <source>
        <dbReference type="Proteomes" id="UP000677244"/>
    </source>
</evidence>
<accession>A0ABS3YUJ5</accession>
<proteinExistence type="predicted"/>
<comment type="caution">
    <text evidence="3">The sequence shown here is derived from an EMBL/GenBank/DDBJ whole genome shotgun (WGS) entry which is preliminary data.</text>
</comment>
<dbReference type="PROSITE" id="PS51352">
    <property type="entry name" value="THIOREDOXIN_2"/>
    <property type="match status" value="1"/>
</dbReference>
<dbReference type="EMBL" id="JAGHKO010000004">
    <property type="protein sequence ID" value="MBO9201601.1"/>
    <property type="molecule type" value="Genomic_DNA"/>
</dbReference>
<feature type="chain" id="PRO_5046659930" evidence="1">
    <location>
        <begin position="20"/>
        <end position="384"/>
    </location>
</feature>
<dbReference type="Proteomes" id="UP000677244">
    <property type="component" value="Unassembled WGS sequence"/>
</dbReference>
<dbReference type="CDD" id="cd02947">
    <property type="entry name" value="TRX_family"/>
    <property type="match status" value="1"/>
</dbReference>
<dbReference type="InterPro" id="IPR036249">
    <property type="entry name" value="Thioredoxin-like_sf"/>
</dbReference>
<dbReference type="RefSeq" id="WP_209139655.1">
    <property type="nucleotide sequence ID" value="NZ_JAGHKO010000004.1"/>
</dbReference>
<dbReference type="InterPro" id="IPR012336">
    <property type="entry name" value="Thioredoxin-like_fold"/>
</dbReference>
<keyword evidence="1" id="KW-0732">Signal</keyword>
<sequence length="384" mass="43407">MKKLVLATAISLALHIVHAQETTWNHVPSWSAMLQKAKAEKKPIVIDCYFTGCHPCAQMDKEVFPNSLLSKEVADNFIGVKIDVFSEKMGDSITRKYAISGFPTFLVLDQNGNLVSMFGGYKDAGQFLTELQTAKQKISAKQLLTGISASYNDIYPDFYKQYYDRQSRNTDVTAANNWIRAQHDWTAEPVAMAIFRTGKLDADIETYFLKNYDRYRSLYGTLLVQNKATGLLTAQLNKKLNKTRDDAAFNQFLNENKKAFPADDWAVIEHVLAFNYFTNFAKDNVALLQFMNEHPVIYMNYYGAFCNNLLAKKEVTVANAQLLKGWADKAMNEETAFELLTTTAYVLRSAGDLDGFKKYVSLAIAKAKKYNVPADKYEKMLSAS</sequence>
<dbReference type="Pfam" id="PF13098">
    <property type="entry name" value="Thioredoxin_2"/>
    <property type="match status" value="1"/>
</dbReference>
<gene>
    <name evidence="3" type="ORF">J7I42_15070</name>
</gene>
<name>A0ABS3YUJ5_9BACT</name>
<reference evidence="3 4" key="1">
    <citation type="submission" date="2021-03" db="EMBL/GenBank/DDBJ databases">
        <title>Assistant Professor.</title>
        <authorList>
            <person name="Huq M.A."/>
        </authorList>
    </citation>
    <scope>NUCLEOTIDE SEQUENCE [LARGE SCALE GENOMIC DNA]</scope>
    <source>
        <strain evidence="3 4">MAH-29</strain>
    </source>
</reference>
<dbReference type="InterPro" id="IPR013766">
    <property type="entry name" value="Thioredoxin_domain"/>
</dbReference>
<keyword evidence="4" id="KW-1185">Reference proteome</keyword>
<organism evidence="3 4">
    <name type="scientific">Niastella soli</name>
    <dbReference type="NCBI Taxonomy" id="2821487"/>
    <lineage>
        <taxon>Bacteria</taxon>
        <taxon>Pseudomonadati</taxon>
        <taxon>Bacteroidota</taxon>
        <taxon>Chitinophagia</taxon>
        <taxon>Chitinophagales</taxon>
        <taxon>Chitinophagaceae</taxon>
        <taxon>Niastella</taxon>
    </lineage>
</organism>
<evidence type="ECO:0000259" key="2">
    <source>
        <dbReference type="PROSITE" id="PS51352"/>
    </source>
</evidence>
<dbReference type="SUPFAM" id="SSF52833">
    <property type="entry name" value="Thioredoxin-like"/>
    <property type="match status" value="1"/>
</dbReference>
<evidence type="ECO:0000256" key="1">
    <source>
        <dbReference type="SAM" id="SignalP"/>
    </source>
</evidence>
<protein>
    <submittedName>
        <fullName evidence="3">Thioredoxin family protein</fullName>
    </submittedName>
</protein>
<dbReference type="Gene3D" id="3.40.30.10">
    <property type="entry name" value="Glutaredoxin"/>
    <property type="match status" value="1"/>
</dbReference>
<feature type="domain" description="Thioredoxin" evidence="2">
    <location>
        <begin position="3"/>
        <end position="136"/>
    </location>
</feature>